<dbReference type="SUPFAM" id="SSF53807">
    <property type="entry name" value="Helical backbone' metal receptor"/>
    <property type="match status" value="1"/>
</dbReference>
<dbReference type="InterPro" id="IPR050902">
    <property type="entry name" value="ABC_Transporter_SBP"/>
</dbReference>
<keyword evidence="3" id="KW-1185">Reference proteome</keyword>
<dbReference type="PANTHER" id="PTHR30535">
    <property type="entry name" value="VITAMIN B12-BINDING PROTEIN"/>
    <property type="match status" value="1"/>
</dbReference>
<sequence length="385" mass="43199">MKVSTFSVFQVFLCFLLLIGINSCSEPKVVEEGELETIELEFAKGFSIKKGDEFYILEVNQPWTGADKSFNYLVLEENRDLPIGNFDVVISPDPQRLILTSTTHIPHLDLLGISDQLVGFPNTDLVSSEKARALIDQGLVKDLGSGPYANPEVVISMEPDLIVISTLGEDLKYLDLFKNAGIPAVINGEYVEQHPLGRAEWIKFTGILTGKFEESVKVFDEIKSDYFQAKDLAAGIETSDRPSVLSGIMYKEIWYAPGNDSWGARILQDAGGSYVFQNQNGTGSLQLNYEFVLENGINADYWIGSADFPSLEEMGKSDPRYKNFEAFKSGNVYTYTLKKGPTGGLEYFELGYMRPDLILKDLIKIMHPEILPDYELYFYQSLKND</sequence>
<reference evidence="2" key="1">
    <citation type="submission" date="2023-06" db="EMBL/GenBank/DDBJ databases">
        <title>Robiginitalea aurantiacus sp. nov. and Algoriphagus sediminis sp. nov., isolated from coastal sediment.</title>
        <authorList>
            <person name="Zhou Z.Y."/>
            <person name="An J."/>
            <person name="Jia Y.W."/>
            <person name="Du Z.J."/>
        </authorList>
    </citation>
    <scope>NUCLEOTIDE SEQUENCE</scope>
    <source>
        <strain evidence="2">C2-7</strain>
    </source>
</reference>
<dbReference type="EMBL" id="JAUEPH010000007">
    <property type="protein sequence ID" value="MDN3205555.1"/>
    <property type="molecule type" value="Genomic_DNA"/>
</dbReference>
<proteinExistence type="predicted"/>
<dbReference type="Pfam" id="PF01497">
    <property type="entry name" value="Peripla_BP_2"/>
    <property type="match status" value="1"/>
</dbReference>
<evidence type="ECO:0000313" key="3">
    <source>
        <dbReference type="Proteomes" id="UP001171916"/>
    </source>
</evidence>
<organism evidence="2 3">
    <name type="scientific">Algoriphagus sediminis</name>
    <dbReference type="NCBI Taxonomy" id="3057113"/>
    <lineage>
        <taxon>Bacteria</taxon>
        <taxon>Pseudomonadati</taxon>
        <taxon>Bacteroidota</taxon>
        <taxon>Cytophagia</taxon>
        <taxon>Cytophagales</taxon>
        <taxon>Cyclobacteriaceae</taxon>
        <taxon>Algoriphagus</taxon>
    </lineage>
</organism>
<protein>
    <submittedName>
        <fullName evidence="2">ABC transporter substrate-binding protein</fullName>
    </submittedName>
</protein>
<evidence type="ECO:0000259" key="1">
    <source>
        <dbReference type="PROSITE" id="PS50983"/>
    </source>
</evidence>
<dbReference type="Proteomes" id="UP001171916">
    <property type="component" value="Unassembled WGS sequence"/>
</dbReference>
<dbReference type="PROSITE" id="PS50983">
    <property type="entry name" value="FE_B12_PBP"/>
    <property type="match status" value="1"/>
</dbReference>
<dbReference type="Gene3D" id="3.40.50.1980">
    <property type="entry name" value="Nitrogenase molybdenum iron protein domain"/>
    <property type="match status" value="2"/>
</dbReference>
<dbReference type="InterPro" id="IPR002491">
    <property type="entry name" value="ABC_transptr_periplasmic_BD"/>
</dbReference>
<evidence type="ECO:0000313" key="2">
    <source>
        <dbReference type="EMBL" id="MDN3205555.1"/>
    </source>
</evidence>
<name>A0ABT7YGA6_9BACT</name>
<comment type="caution">
    <text evidence="2">The sequence shown here is derived from an EMBL/GenBank/DDBJ whole genome shotgun (WGS) entry which is preliminary data.</text>
</comment>
<accession>A0ABT7YGA6</accession>
<dbReference type="PANTHER" id="PTHR30535:SF34">
    <property type="entry name" value="MOLYBDATE-BINDING PROTEIN MOLA"/>
    <property type="match status" value="1"/>
</dbReference>
<dbReference type="RefSeq" id="WP_290002148.1">
    <property type="nucleotide sequence ID" value="NZ_JAUEPH010000007.1"/>
</dbReference>
<gene>
    <name evidence="2" type="ORF">QVH07_15445</name>
</gene>
<feature type="domain" description="Fe/B12 periplasmic-binding" evidence="1">
    <location>
        <begin position="96"/>
        <end position="370"/>
    </location>
</feature>